<dbReference type="STRING" id="1196081.A0A364L0M3"/>
<dbReference type="InterPro" id="IPR001876">
    <property type="entry name" value="Znf_RanBP2"/>
</dbReference>
<evidence type="ECO:0000313" key="9">
    <source>
        <dbReference type="Proteomes" id="UP000249363"/>
    </source>
</evidence>
<dbReference type="PANTHER" id="PTHR46622:SF1">
    <property type="entry name" value="DNA-DEPENDENT METALLOPROTEASE WSS1"/>
    <property type="match status" value="1"/>
</dbReference>
<dbReference type="AlphaFoldDB" id="A0A364L0M3"/>
<dbReference type="InterPro" id="IPR053000">
    <property type="entry name" value="WSS1-like_metalloprotease"/>
</dbReference>
<evidence type="ECO:0008006" key="10">
    <source>
        <dbReference type="Google" id="ProtNLM"/>
    </source>
</evidence>
<gene>
    <name evidence="8" type="ORF">BHQ10_005374</name>
</gene>
<evidence type="ECO:0000256" key="3">
    <source>
        <dbReference type="ARBA" id="ARBA00022833"/>
    </source>
</evidence>
<dbReference type="PROSITE" id="PS01358">
    <property type="entry name" value="ZF_RANBP2_1"/>
    <property type="match status" value="1"/>
</dbReference>
<dbReference type="EMBL" id="MIKG01000009">
    <property type="protein sequence ID" value="RAO69362.1"/>
    <property type="molecule type" value="Genomic_DNA"/>
</dbReference>
<evidence type="ECO:0000256" key="5">
    <source>
        <dbReference type="SAM" id="MobiDB-lite"/>
    </source>
</evidence>
<dbReference type="GO" id="GO:0008270">
    <property type="term" value="F:zinc ion binding"/>
    <property type="evidence" value="ECO:0007669"/>
    <property type="project" value="UniProtKB-KW"/>
</dbReference>
<evidence type="ECO:0000256" key="4">
    <source>
        <dbReference type="PROSITE-ProRule" id="PRU00322"/>
    </source>
</evidence>
<dbReference type="PANTHER" id="PTHR46622">
    <property type="entry name" value="DNA-DEPENDENT METALLOPROTEASE WSS1"/>
    <property type="match status" value="1"/>
</dbReference>
<dbReference type="InterPro" id="IPR036443">
    <property type="entry name" value="Znf_RanBP2_sf"/>
</dbReference>
<dbReference type="GeneID" id="63794590"/>
<evidence type="ECO:0000256" key="2">
    <source>
        <dbReference type="ARBA" id="ARBA00022771"/>
    </source>
</evidence>
<dbReference type="OrthoDB" id="261960at2759"/>
<organism evidence="8 9">
    <name type="scientific">Talaromyces amestolkiae</name>
    <dbReference type="NCBI Taxonomy" id="1196081"/>
    <lineage>
        <taxon>Eukaryota</taxon>
        <taxon>Fungi</taxon>
        <taxon>Dikarya</taxon>
        <taxon>Ascomycota</taxon>
        <taxon>Pezizomycotina</taxon>
        <taxon>Eurotiomycetes</taxon>
        <taxon>Eurotiomycetidae</taxon>
        <taxon>Eurotiales</taxon>
        <taxon>Trichocomaceae</taxon>
        <taxon>Talaromyces</taxon>
        <taxon>Talaromyces sect. Talaromyces</taxon>
    </lineage>
</organism>
<evidence type="ECO:0000259" key="6">
    <source>
        <dbReference type="PROSITE" id="PS50199"/>
    </source>
</evidence>
<dbReference type="GO" id="GO:0006281">
    <property type="term" value="P:DNA repair"/>
    <property type="evidence" value="ECO:0007669"/>
    <property type="project" value="TreeGrafter"/>
</dbReference>
<dbReference type="GO" id="GO:0005634">
    <property type="term" value="C:nucleus"/>
    <property type="evidence" value="ECO:0007669"/>
    <property type="project" value="TreeGrafter"/>
</dbReference>
<feature type="domain" description="RanBP2-type" evidence="6">
    <location>
        <begin position="328"/>
        <end position="358"/>
    </location>
</feature>
<dbReference type="GO" id="GO:0008237">
    <property type="term" value="F:metallopeptidase activity"/>
    <property type="evidence" value="ECO:0007669"/>
    <property type="project" value="TreeGrafter"/>
</dbReference>
<dbReference type="Proteomes" id="UP000249363">
    <property type="component" value="Unassembled WGS sequence"/>
</dbReference>
<name>A0A364L0M3_TALAM</name>
<feature type="domain" description="WLM" evidence="7">
    <location>
        <begin position="15"/>
        <end position="211"/>
    </location>
</feature>
<keyword evidence="2 4" id="KW-0863">Zinc-finger</keyword>
<dbReference type="Pfam" id="PF08325">
    <property type="entry name" value="WLM"/>
    <property type="match status" value="1"/>
</dbReference>
<dbReference type="Gene3D" id="2.30.30.380">
    <property type="entry name" value="Zn-finger domain of Sec23/24"/>
    <property type="match status" value="1"/>
</dbReference>
<feature type="region of interest" description="Disordered" evidence="5">
    <location>
        <begin position="266"/>
        <end position="302"/>
    </location>
</feature>
<keyword evidence="3" id="KW-0862">Zinc</keyword>
<evidence type="ECO:0000256" key="1">
    <source>
        <dbReference type="ARBA" id="ARBA00022723"/>
    </source>
</evidence>
<feature type="region of interest" description="Disordered" evidence="5">
    <location>
        <begin position="213"/>
        <end position="242"/>
    </location>
</feature>
<keyword evidence="1" id="KW-0479">Metal-binding</keyword>
<feature type="region of interest" description="Disordered" evidence="5">
    <location>
        <begin position="368"/>
        <end position="388"/>
    </location>
</feature>
<dbReference type="PROSITE" id="PS51397">
    <property type="entry name" value="WLM"/>
    <property type="match status" value="1"/>
</dbReference>
<evidence type="ECO:0000259" key="7">
    <source>
        <dbReference type="PROSITE" id="PS51397"/>
    </source>
</evidence>
<dbReference type="PROSITE" id="PS50199">
    <property type="entry name" value="ZF_RANBP2_2"/>
    <property type="match status" value="1"/>
</dbReference>
<accession>A0A364L0M3</accession>
<dbReference type="InterPro" id="IPR013536">
    <property type="entry name" value="WLM_dom"/>
</dbReference>
<reference evidence="8 9" key="1">
    <citation type="journal article" date="2017" name="Biotechnol. Biofuels">
        <title>Differential beta-glucosidase expression as a function of carbon source availability in Talaromyces amestolkiae: a genomic and proteomic approach.</title>
        <authorList>
            <person name="de Eugenio L.I."/>
            <person name="Mendez-Liter J.A."/>
            <person name="Nieto-Dominguez M."/>
            <person name="Alonso L."/>
            <person name="Gil-Munoz J."/>
            <person name="Barriuso J."/>
            <person name="Prieto A."/>
            <person name="Martinez M.J."/>
        </authorList>
    </citation>
    <scope>NUCLEOTIDE SEQUENCE [LARGE SCALE GENOMIC DNA]</scope>
    <source>
        <strain evidence="8 9">CIB</strain>
    </source>
</reference>
<protein>
    <recommendedName>
        <fullName evidence="10">WLM domain-containing protein</fullName>
    </recommendedName>
</protein>
<keyword evidence="9" id="KW-1185">Reference proteome</keyword>
<dbReference type="RefSeq" id="XP_040733878.1">
    <property type="nucleotide sequence ID" value="XM_040877843.1"/>
</dbReference>
<comment type="caution">
    <text evidence="8">The sequence shown here is derived from an EMBL/GenBank/DDBJ whole genome shotgun (WGS) entry which is preliminary data.</text>
</comment>
<proteinExistence type="predicted"/>
<dbReference type="SUPFAM" id="SSF90209">
    <property type="entry name" value="Ran binding protein zinc finger-like"/>
    <property type="match status" value="1"/>
</dbReference>
<sequence>MSVISSLQAQSYSIITMREIDPLVLEYQHDKHRPREAEALRMLQKIASLVKPIMRQRSWKVGTLSEFYPSQRNLLGLNINAGQKICLRLRYPSDERQFLPLEQVVDTMLHELCHIVHGPHNRDFHALWNQLRDEHEELVIKGYTGEGFLSQGKRLGGRQIPLDEARRLARVAAEKRRTLSAGSGQKLGGAPLLRGSDVRKVIADAAQRRIDVTNGCASGSNDSEKLADEASRNSFRTKAEEDDANERAIMQAYIEMIQEDEKEKYGSSYVPPSQANPAGPRGKKVYPTKLRAPPVPTHTKPIRRFASSGTLSSAFGSADQSAENIVADDDISWNCLICTLQNPPAYLCCDACGTERSAQSVTAQSRLVAAAENPPSKRATSKPRSRLASEVITGGDAGRVVSFKGDTSERITSLDQNRAKKPLGWLCHMCGAFMETEWWTCSACGTMKTAS</sequence>
<evidence type="ECO:0000313" key="8">
    <source>
        <dbReference type="EMBL" id="RAO69362.1"/>
    </source>
</evidence>
<feature type="compositionally biased region" description="Basic and acidic residues" evidence="5">
    <location>
        <begin position="222"/>
        <end position="231"/>
    </location>
</feature>